<evidence type="ECO:0000256" key="4">
    <source>
        <dbReference type="ARBA" id="ARBA00022679"/>
    </source>
</evidence>
<dbReference type="Pfam" id="PF13231">
    <property type="entry name" value="PMT_2"/>
    <property type="match status" value="1"/>
</dbReference>
<gene>
    <name evidence="10" type="ORF">Pan216_39850</name>
</gene>
<evidence type="ECO:0000259" key="9">
    <source>
        <dbReference type="Pfam" id="PF13231"/>
    </source>
</evidence>
<dbReference type="PANTHER" id="PTHR33908">
    <property type="entry name" value="MANNOSYLTRANSFERASE YKCB-RELATED"/>
    <property type="match status" value="1"/>
</dbReference>
<keyword evidence="2" id="KW-1003">Cell membrane</keyword>
<evidence type="ECO:0000256" key="3">
    <source>
        <dbReference type="ARBA" id="ARBA00022676"/>
    </source>
</evidence>
<protein>
    <recommendedName>
        <fullName evidence="9">Glycosyltransferase RgtA/B/C/D-like domain-containing protein</fullName>
    </recommendedName>
</protein>
<name>A0A518B806_9BACT</name>
<feature type="transmembrane region" description="Helical" evidence="8">
    <location>
        <begin position="160"/>
        <end position="177"/>
    </location>
</feature>
<feature type="transmembrane region" description="Helical" evidence="8">
    <location>
        <begin position="411"/>
        <end position="432"/>
    </location>
</feature>
<evidence type="ECO:0000313" key="10">
    <source>
        <dbReference type="EMBL" id="QDU63110.1"/>
    </source>
</evidence>
<dbReference type="GO" id="GO:0005886">
    <property type="term" value="C:plasma membrane"/>
    <property type="evidence" value="ECO:0007669"/>
    <property type="project" value="UniProtKB-SubCell"/>
</dbReference>
<dbReference type="AlphaFoldDB" id="A0A518B806"/>
<organism evidence="10 11">
    <name type="scientific">Kolteria novifilia</name>
    <dbReference type="NCBI Taxonomy" id="2527975"/>
    <lineage>
        <taxon>Bacteria</taxon>
        <taxon>Pseudomonadati</taxon>
        <taxon>Planctomycetota</taxon>
        <taxon>Planctomycetia</taxon>
        <taxon>Kolteriales</taxon>
        <taxon>Kolteriaceae</taxon>
        <taxon>Kolteria</taxon>
    </lineage>
</organism>
<evidence type="ECO:0000256" key="8">
    <source>
        <dbReference type="SAM" id="Phobius"/>
    </source>
</evidence>
<comment type="subcellular location">
    <subcellularLocation>
        <location evidence="1">Cell membrane</location>
        <topology evidence="1">Multi-pass membrane protein</topology>
    </subcellularLocation>
</comment>
<keyword evidence="11" id="KW-1185">Reference proteome</keyword>
<evidence type="ECO:0000313" key="11">
    <source>
        <dbReference type="Proteomes" id="UP000317093"/>
    </source>
</evidence>
<feature type="transmembrane region" description="Helical" evidence="8">
    <location>
        <begin position="34"/>
        <end position="59"/>
    </location>
</feature>
<keyword evidence="6 8" id="KW-1133">Transmembrane helix</keyword>
<dbReference type="InterPro" id="IPR050297">
    <property type="entry name" value="LipidA_mod_glycosyltrf_83"/>
</dbReference>
<dbReference type="PANTHER" id="PTHR33908:SF11">
    <property type="entry name" value="MEMBRANE PROTEIN"/>
    <property type="match status" value="1"/>
</dbReference>
<feature type="transmembrane region" description="Helical" evidence="8">
    <location>
        <begin position="211"/>
        <end position="242"/>
    </location>
</feature>
<reference evidence="10 11" key="1">
    <citation type="submission" date="2019-02" db="EMBL/GenBank/DDBJ databases">
        <title>Deep-cultivation of Planctomycetes and their phenomic and genomic characterization uncovers novel biology.</title>
        <authorList>
            <person name="Wiegand S."/>
            <person name="Jogler M."/>
            <person name="Boedeker C."/>
            <person name="Pinto D."/>
            <person name="Vollmers J."/>
            <person name="Rivas-Marin E."/>
            <person name="Kohn T."/>
            <person name="Peeters S.H."/>
            <person name="Heuer A."/>
            <person name="Rast P."/>
            <person name="Oberbeckmann S."/>
            <person name="Bunk B."/>
            <person name="Jeske O."/>
            <person name="Meyerdierks A."/>
            <person name="Storesund J.E."/>
            <person name="Kallscheuer N."/>
            <person name="Luecker S."/>
            <person name="Lage O.M."/>
            <person name="Pohl T."/>
            <person name="Merkel B.J."/>
            <person name="Hornburger P."/>
            <person name="Mueller R.-W."/>
            <person name="Bruemmer F."/>
            <person name="Labrenz M."/>
            <person name="Spormann A.M."/>
            <person name="Op den Camp H."/>
            <person name="Overmann J."/>
            <person name="Amann R."/>
            <person name="Jetten M.S.M."/>
            <person name="Mascher T."/>
            <person name="Medema M.H."/>
            <person name="Devos D.P."/>
            <person name="Kaster A.-K."/>
            <person name="Ovreas L."/>
            <person name="Rohde M."/>
            <person name="Galperin M.Y."/>
            <person name="Jogler C."/>
        </authorList>
    </citation>
    <scope>NUCLEOTIDE SEQUENCE [LARGE SCALE GENOMIC DNA]</scope>
    <source>
        <strain evidence="10 11">Pan216</strain>
    </source>
</reference>
<feature type="transmembrane region" description="Helical" evidence="8">
    <location>
        <begin position="189"/>
        <end position="205"/>
    </location>
</feature>
<keyword evidence="5 8" id="KW-0812">Transmembrane</keyword>
<keyword evidence="4" id="KW-0808">Transferase</keyword>
<accession>A0A518B806</accession>
<proteinExistence type="predicted"/>
<feature type="transmembrane region" description="Helical" evidence="8">
    <location>
        <begin position="379"/>
        <end position="404"/>
    </location>
</feature>
<evidence type="ECO:0000256" key="5">
    <source>
        <dbReference type="ARBA" id="ARBA00022692"/>
    </source>
</evidence>
<sequence length="749" mass="84042">MTATADAPPRRPSLTWISLTQGNEMTEEPGKPTYPWWMTLALFLLTALVAGATVAGPGISWDEPAYRDSQIGLQNWFGEMVQGDVSLATSFSSESIDHYWVFNRFGSNFHPPMASYLHLLTYWPMHNIWDDISSRRLAGAIEFALVVAMLGHWVGRTYGWPAGLFAALSLATLPRLLGHAHVIGTDMALLLFWITTAWLFLGALARRSLQWLFATSLACLFLVKASGVVVLVPVILWFGITVVARSPWRMLGRWLLWTSLIAAPLVPLGYSLLAGPDRLGIPPSWQRGFLLGPLMALVFFWSSQRRSRKAWNIALELPWMTMAVTPLVVIALNPTWWHDTIPKFASYVDLNLHRQDHLPPIAIFYLGEQYNYSLPWHNAFVLMAVTIPFGTLALGLAGVVRGFLHARVDLLPIYFFLQMMTLPLFRMLPTPAHDGVRLFLPTFFFFAAFAGLGATWLADRVARRHIAWMLLLLIGPGWAAVDWVRIHPYELSYYNVGLRGAMDWGLEPTYWYDAVTPAILDDVNHDLPENATVLVHLDPLINPEVFFELQSLGRLRGDIQLNPNPIEGFAWAWLLTHSSKATAFTRLLYACEPWYESGPSGVRLFSVVDPNALALAWAIHVFAVDEDRATKGGQLILNEAAFSGDGESLARAADLINQHREQAIEHLDDESAATRSLVKRVIVGGTLHPNVTRILDHAPWALDEATRILATRPQDVRRVLTYPGYLLPERFGGYLQPRPETMSRESTDD</sequence>
<evidence type="ECO:0000256" key="1">
    <source>
        <dbReference type="ARBA" id="ARBA00004651"/>
    </source>
</evidence>
<feature type="transmembrane region" description="Helical" evidence="8">
    <location>
        <begin position="137"/>
        <end position="154"/>
    </location>
</feature>
<dbReference type="RefSeq" id="WP_419192719.1">
    <property type="nucleotide sequence ID" value="NZ_CP036279.1"/>
</dbReference>
<dbReference type="KEGG" id="knv:Pan216_39850"/>
<evidence type="ECO:0000256" key="7">
    <source>
        <dbReference type="ARBA" id="ARBA00023136"/>
    </source>
</evidence>
<dbReference type="GO" id="GO:0016763">
    <property type="term" value="F:pentosyltransferase activity"/>
    <property type="evidence" value="ECO:0007669"/>
    <property type="project" value="TreeGrafter"/>
</dbReference>
<feature type="domain" description="Glycosyltransferase RgtA/B/C/D-like" evidence="9">
    <location>
        <begin position="110"/>
        <end position="263"/>
    </location>
</feature>
<dbReference type="Proteomes" id="UP000317093">
    <property type="component" value="Chromosome"/>
</dbReference>
<dbReference type="GO" id="GO:0009103">
    <property type="term" value="P:lipopolysaccharide biosynthetic process"/>
    <property type="evidence" value="ECO:0007669"/>
    <property type="project" value="UniProtKB-ARBA"/>
</dbReference>
<evidence type="ECO:0000256" key="6">
    <source>
        <dbReference type="ARBA" id="ARBA00022989"/>
    </source>
</evidence>
<feature type="transmembrane region" description="Helical" evidence="8">
    <location>
        <begin position="254"/>
        <end position="273"/>
    </location>
</feature>
<evidence type="ECO:0000256" key="2">
    <source>
        <dbReference type="ARBA" id="ARBA00022475"/>
    </source>
</evidence>
<feature type="transmembrane region" description="Helical" evidence="8">
    <location>
        <begin position="438"/>
        <end position="458"/>
    </location>
</feature>
<keyword evidence="3" id="KW-0328">Glycosyltransferase</keyword>
<feature type="transmembrane region" description="Helical" evidence="8">
    <location>
        <begin position="285"/>
        <end position="301"/>
    </location>
</feature>
<keyword evidence="7 8" id="KW-0472">Membrane</keyword>
<feature type="transmembrane region" description="Helical" evidence="8">
    <location>
        <begin position="313"/>
        <end position="332"/>
    </location>
</feature>
<dbReference type="InterPro" id="IPR038731">
    <property type="entry name" value="RgtA/B/C-like"/>
</dbReference>
<feature type="transmembrane region" description="Helical" evidence="8">
    <location>
        <begin position="465"/>
        <end position="484"/>
    </location>
</feature>
<dbReference type="EMBL" id="CP036279">
    <property type="protein sequence ID" value="QDU63110.1"/>
    <property type="molecule type" value="Genomic_DNA"/>
</dbReference>